<evidence type="ECO:0000313" key="3">
    <source>
        <dbReference type="Proteomes" id="UP000307541"/>
    </source>
</evidence>
<keyword evidence="1" id="KW-1133">Transmembrane helix</keyword>
<name>A0A4T1ZXV7_9PSED</name>
<dbReference type="OrthoDB" id="6978897at2"/>
<keyword evidence="1" id="KW-0472">Membrane</keyword>
<dbReference type="AlphaFoldDB" id="A0A4T1ZXV7"/>
<protein>
    <submittedName>
        <fullName evidence="2">DUF2138 domain-containing protein</fullName>
    </submittedName>
</protein>
<reference evidence="2 3" key="1">
    <citation type="submission" date="2018-10" db="EMBL/GenBank/DDBJ databases">
        <title>Pseudomonas leptonychotis sp. nov., isolated from Weddell seals in Antarctica.</title>
        <authorList>
            <person name="Novakova D."/>
            <person name="Svec P."/>
            <person name="Kralova S."/>
            <person name="Kristofova L."/>
            <person name="Zeman M."/>
            <person name="Pantucek R."/>
            <person name="Maslanova I."/>
            <person name="Sedlacek I."/>
        </authorList>
    </citation>
    <scope>NUCLEOTIDE SEQUENCE [LARGE SCALE GENOMIC DNA]</scope>
    <source>
        <strain evidence="2 3">CCM 8849</strain>
    </source>
</reference>
<comment type="caution">
    <text evidence="2">The sequence shown here is derived from an EMBL/GenBank/DDBJ whole genome shotgun (WGS) entry which is preliminary data.</text>
</comment>
<keyword evidence="1" id="KW-0812">Transmembrane</keyword>
<feature type="transmembrane region" description="Helical" evidence="1">
    <location>
        <begin position="23"/>
        <end position="43"/>
    </location>
</feature>
<evidence type="ECO:0000256" key="1">
    <source>
        <dbReference type="SAM" id="Phobius"/>
    </source>
</evidence>
<accession>A0A4T1ZXV7</accession>
<organism evidence="2 3">
    <name type="scientific">Pseudomonas leptonychotis</name>
    <dbReference type="NCBI Taxonomy" id="2448482"/>
    <lineage>
        <taxon>Bacteria</taxon>
        <taxon>Pseudomonadati</taxon>
        <taxon>Pseudomonadota</taxon>
        <taxon>Gammaproteobacteria</taxon>
        <taxon>Pseudomonadales</taxon>
        <taxon>Pseudomonadaceae</taxon>
        <taxon>Pseudomonas</taxon>
    </lineage>
</organism>
<dbReference type="Pfam" id="PF09909">
    <property type="entry name" value="DUF2138"/>
    <property type="match status" value="1"/>
</dbReference>
<gene>
    <name evidence="2" type="ORF">D8779_15825</name>
</gene>
<dbReference type="Proteomes" id="UP000307541">
    <property type="component" value="Unassembled WGS sequence"/>
</dbReference>
<dbReference type="EMBL" id="RFLV01000003">
    <property type="protein sequence ID" value="TIH07621.1"/>
    <property type="molecule type" value="Genomic_DNA"/>
</dbReference>
<dbReference type="RefSeq" id="WP_136665449.1">
    <property type="nucleotide sequence ID" value="NZ_RFLV01000003.1"/>
</dbReference>
<proteinExistence type="predicted"/>
<dbReference type="NCBIfam" id="NF008500">
    <property type="entry name" value="PRK11410.1"/>
    <property type="match status" value="1"/>
</dbReference>
<dbReference type="InterPro" id="IPR018671">
    <property type="entry name" value="DUF2138"/>
</dbReference>
<sequence length="602" mass="65001">MSENTTPAAAGADVPVLRRLPPLLLALAVVLPVAAAGVFGWLWQGQQATRQLAEANLLGLDLARPDVLIESASLSRLPKDLLAVPLLRDTLTEDLVFYYETNADRLGLTGSLRRIIYEHDLQLRDNLLDELLDQPAEVALWRDAGGRLKHFLVIIERGGLAKALEPLAKVALDDSQLSQAGEFIVDGSAVPFYRLRYNNDRSLVFASHGDQLLLLSSADMLFAAEPEPELASSAAAAMSADAVAPEPDETEVAAPVPSEPLLAKVSTDTLEALLTGLHPFPERFGLDARASLSQRVTLSSDFLGLGYQRFIPAFAGLRFEMDEQGWHSFLALNEVEDQAAFDFSPVWRAMPMGASACVALPVAAAVPERLLNKVGTEAKVSAELGSQLSGTAGLCWYAESRLHSPLLVGTLKGEASAQTDAELGKLFGSLIGAWEANADGGVFPVESSERGTVHQWQRDVGSNFGQYPASQAAQPDALAARGYFRVSLARHGSTLLFSLDDRLVSKALSTLDKRFPPLADVLPKDALVPAYLAPQSLAALLERETLESLPEDMEPVFRNAAQNNLLPKLRALSEHGKYALTLPAGSEPDSAWQWLPLQWRAL</sequence>
<evidence type="ECO:0000313" key="2">
    <source>
        <dbReference type="EMBL" id="TIH07621.1"/>
    </source>
</evidence>
<keyword evidence="3" id="KW-1185">Reference proteome</keyword>